<evidence type="ECO:0000256" key="6">
    <source>
        <dbReference type="ARBA" id="ARBA00022741"/>
    </source>
</evidence>
<accession>A0AAD9MKP2</accession>
<dbReference type="InterPro" id="IPR000217">
    <property type="entry name" value="Tubulin"/>
</dbReference>
<evidence type="ECO:0000259" key="10">
    <source>
        <dbReference type="SMART" id="SM00864"/>
    </source>
</evidence>
<evidence type="ECO:0000256" key="2">
    <source>
        <dbReference type="ARBA" id="ARBA00004267"/>
    </source>
</evidence>
<dbReference type="InterPro" id="IPR008280">
    <property type="entry name" value="Tub_FtsZ_C"/>
</dbReference>
<evidence type="ECO:0000313" key="13">
    <source>
        <dbReference type="Proteomes" id="UP001255856"/>
    </source>
</evidence>
<keyword evidence="8" id="KW-0206">Cytoskeleton</keyword>
<dbReference type="Proteomes" id="UP001255856">
    <property type="component" value="Unassembled WGS sequence"/>
</dbReference>
<dbReference type="PANTHER" id="PTHR11588">
    <property type="entry name" value="TUBULIN"/>
    <property type="match status" value="1"/>
</dbReference>
<evidence type="ECO:0000256" key="4">
    <source>
        <dbReference type="ARBA" id="ARBA00022490"/>
    </source>
</evidence>
<feature type="domain" description="Tubulin/FtsZ GTPase" evidence="10">
    <location>
        <begin position="50"/>
        <end position="249"/>
    </location>
</feature>
<dbReference type="FunFam" id="1.10.287.600:FF:000004">
    <property type="entry name" value="Tubulin gamma chain"/>
    <property type="match status" value="1"/>
</dbReference>
<keyword evidence="7 9" id="KW-0342">GTP-binding</keyword>
<dbReference type="InterPro" id="IPR023123">
    <property type="entry name" value="Tubulin_C"/>
</dbReference>
<dbReference type="PRINTS" id="PR01161">
    <property type="entry name" value="TUBULIN"/>
</dbReference>
<dbReference type="EMBL" id="JASFZW010000004">
    <property type="protein sequence ID" value="KAK2078435.1"/>
    <property type="molecule type" value="Genomic_DNA"/>
</dbReference>
<keyword evidence="5 9" id="KW-0493">Microtubule</keyword>
<dbReference type="Gene3D" id="3.40.50.1440">
    <property type="entry name" value="Tubulin/FtsZ, GTPase domain"/>
    <property type="match status" value="1"/>
</dbReference>
<evidence type="ECO:0000256" key="1">
    <source>
        <dbReference type="ARBA" id="ARBA00002783"/>
    </source>
</evidence>
<dbReference type="SUPFAM" id="SSF55307">
    <property type="entry name" value="Tubulin C-terminal domain-like"/>
    <property type="match status" value="1"/>
</dbReference>
<protein>
    <recommendedName>
        <fullName evidence="9">Tubulin gamma chain</fullName>
    </recommendedName>
</protein>
<dbReference type="InterPro" id="IPR002454">
    <property type="entry name" value="Gamma_tubulin"/>
</dbReference>
<dbReference type="GO" id="GO:0007020">
    <property type="term" value="P:microtubule nucleation"/>
    <property type="evidence" value="ECO:0007669"/>
    <property type="project" value="InterPro"/>
</dbReference>
<dbReference type="Gene3D" id="1.10.287.600">
    <property type="entry name" value="Helix hairpin bin"/>
    <property type="match status" value="1"/>
</dbReference>
<dbReference type="Gene3D" id="3.30.1330.20">
    <property type="entry name" value="Tubulin/FtsZ, C-terminal domain"/>
    <property type="match status" value="2"/>
</dbReference>
<sequence>MPREIITLQVGQCGNQIGTEFWRKLCLEHGINNDGILQEFALSGDVGDRKDVFFYQADDERFIPRACLIDLEPRVINGIQNSEVRNLFNPENIFLSDHGGGAGNNWASGYHQGEKFQDDILDMVDRELGYSDSLEGFTLCHSIAGGTGSGMGSYLLEALNDRYPKKLVQTYSVFPNQSESSDVVVQPYNSLLTLKRLTLNADAVTVLDNTALNRLATERLHIPNPSFSHTNSLVSTVMAASTATLRYPGYMNNDLVGLLASLVPIPQCHFLMAGYTPVTLDGEDAKAGIIRKTTVLDVMRRLLQGDVDPTQLHQSLLRIRERRLAPFIEWGPASVQVALSQKSPFTQSAHRVSGLMLANHTSIRHLFNRTISQFDKLFQRRAFLDNYKAYPLFHRQAAAGALELCLDEFVDAREVVQGMSDEYAAAEGADYVRLELASGEDELAGQMASGLHLGSKVAA</sequence>
<reference evidence="12" key="1">
    <citation type="submission" date="2021-01" db="EMBL/GenBank/DDBJ databases">
        <authorList>
            <person name="Eckstrom K.M.E."/>
        </authorList>
    </citation>
    <scope>NUCLEOTIDE SEQUENCE</scope>
    <source>
        <strain evidence="12">UVCC 0001</strain>
    </source>
</reference>
<dbReference type="InterPro" id="IPR003008">
    <property type="entry name" value="Tubulin_FtsZ_GTPase"/>
</dbReference>
<dbReference type="PRINTS" id="PR01164">
    <property type="entry name" value="GAMMATUBULIN"/>
</dbReference>
<evidence type="ECO:0000259" key="11">
    <source>
        <dbReference type="SMART" id="SM00865"/>
    </source>
</evidence>
<keyword evidence="4" id="KW-0963">Cytoplasm</keyword>
<dbReference type="GO" id="GO:0031122">
    <property type="term" value="P:cytoplasmic microtubule organization"/>
    <property type="evidence" value="ECO:0007669"/>
    <property type="project" value="InterPro"/>
</dbReference>
<dbReference type="PROSITE" id="PS00227">
    <property type="entry name" value="TUBULIN"/>
    <property type="match status" value="1"/>
</dbReference>
<keyword evidence="13" id="KW-1185">Reference proteome</keyword>
<comment type="similarity">
    <text evidence="3 9">Belongs to the tubulin family.</text>
</comment>
<comment type="function">
    <text evidence="1">Tubulin is the major constituent of microtubules. The gamma chain is found at microtubule organizing centers (MTOC) such as the spindle poles, suggesting that it is involved in the minus-end nucleation of microtubule assembly.</text>
</comment>
<evidence type="ECO:0000256" key="5">
    <source>
        <dbReference type="ARBA" id="ARBA00022701"/>
    </source>
</evidence>
<dbReference type="InterPro" id="IPR037103">
    <property type="entry name" value="Tubulin/FtsZ-like_C"/>
</dbReference>
<evidence type="ECO:0000256" key="9">
    <source>
        <dbReference type="RuleBase" id="RU000352"/>
    </source>
</evidence>
<evidence type="ECO:0000256" key="3">
    <source>
        <dbReference type="ARBA" id="ARBA00009636"/>
    </source>
</evidence>
<dbReference type="SUPFAM" id="SSF52490">
    <property type="entry name" value="Tubulin nucleotide-binding domain-like"/>
    <property type="match status" value="1"/>
</dbReference>
<name>A0AAD9MKP2_PROWI</name>
<feature type="domain" description="Tubulin/FtsZ 2-layer sandwich" evidence="11">
    <location>
        <begin position="251"/>
        <end position="372"/>
    </location>
</feature>
<dbReference type="AlphaFoldDB" id="A0AAD9MKP2"/>
<organism evidence="12 13">
    <name type="scientific">Prototheca wickerhamii</name>
    <dbReference type="NCBI Taxonomy" id="3111"/>
    <lineage>
        <taxon>Eukaryota</taxon>
        <taxon>Viridiplantae</taxon>
        <taxon>Chlorophyta</taxon>
        <taxon>core chlorophytes</taxon>
        <taxon>Trebouxiophyceae</taxon>
        <taxon>Chlorellales</taxon>
        <taxon>Chlorellaceae</taxon>
        <taxon>Prototheca</taxon>
    </lineage>
</organism>
<comment type="subcellular location">
    <subcellularLocation>
        <location evidence="2">Cytoplasm</location>
        <location evidence="2">Cytoskeleton</location>
        <location evidence="2">Microtubule organizing center</location>
    </subcellularLocation>
</comment>
<dbReference type="Pfam" id="PF00091">
    <property type="entry name" value="Tubulin"/>
    <property type="match status" value="1"/>
</dbReference>
<dbReference type="GO" id="GO:0005525">
    <property type="term" value="F:GTP binding"/>
    <property type="evidence" value="ECO:0007669"/>
    <property type="project" value="UniProtKB-UniRule"/>
</dbReference>
<dbReference type="GO" id="GO:0005874">
    <property type="term" value="C:microtubule"/>
    <property type="evidence" value="ECO:0007669"/>
    <property type="project" value="UniProtKB-KW"/>
</dbReference>
<dbReference type="InterPro" id="IPR017975">
    <property type="entry name" value="Tubulin_CS"/>
</dbReference>
<dbReference type="SMART" id="SM00864">
    <property type="entry name" value="Tubulin"/>
    <property type="match status" value="1"/>
</dbReference>
<dbReference type="SMART" id="SM00865">
    <property type="entry name" value="Tubulin_C"/>
    <property type="match status" value="1"/>
</dbReference>
<dbReference type="GO" id="GO:0000930">
    <property type="term" value="C:gamma-tubulin complex"/>
    <property type="evidence" value="ECO:0007669"/>
    <property type="project" value="InterPro"/>
</dbReference>
<evidence type="ECO:0000313" key="12">
    <source>
        <dbReference type="EMBL" id="KAK2078435.1"/>
    </source>
</evidence>
<evidence type="ECO:0000256" key="7">
    <source>
        <dbReference type="ARBA" id="ARBA00023134"/>
    </source>
</evidence>
<comment type="caution">
    <text evidence="12">The sequence shown here is derived from an EMBL/GenBank/DDBJ whole genome shotgun (WGS) entry which is preliminary data.</text>
</comment>
<keyword evidence="6 9" id="KW-0547">Nucleotide-binding</keyword>
<dbReference type="InterPro" id="IPR036525">
    <property type="entry name" value="Tubulin/FtsZ_GTPase_sf"/>
</dbReference>
<dbReference type="CDD" id="cd02188">
    <property type="entry name" value="gamma_tubulin"/>
    <property type="match status" value="1"/>
</dbReference>
<dbReference type="FunFam" id="3.40.50.1440:FF:000010">
    <property type="entry name" value="Tubulin gamma chain"/>
    <property type="match status" value="1"/>
</dbReference>
<dbReference type="InterPro" id="IPR018316">
    <property type="entry name" value="Tubulin/FtsZ_2-layer-sand-dom"/>
</dbReference>
<dbReference type="Pfam" id="PF03953">
    <property type="entry name" value="Tubulin_C"/>
    <property type="match status" value="1"/>
</dbReference>
<proteinExistence type="inferred from homology"/>
<evidence type="ECO:0000256" key="8">
    <source>
        <dbReference type="ARBA" id="ARBA00023212"/>
    </source>
</evidence>
<comment type="function">
    <text evidence="9">Tubulin is the major constituent of microtubules, protein filaments consisting of alpha- and beta-tubulin heterodimers. Gamma-tubulin is a key component of the gamma-tubulin ring complex (gTuRC) which mediates microtubule nucleation. The gTuRC regulates the minus-end nucleation of alpha-beta tubulin heterodimers that grow into microtubule protafilaments, a critical step in centrosome duplication and spindle formation.</text>
</comment>
<gene>
    <name evidence="12" type="primary">TUBG1</name>
    <name evidence="12" type="ORF">QBZ16_003275</name>
</gene>